<name>A0A4C1Z9H0_EUMVA</name>
<keyword evidence="2" id="KW-1185">Reference proteome</keyword>
<dbReference type="EMBL" id="BGZK01001613">
    <property type="protein sequence ID" value="GBP83297.1"/>
    <property type="molecule type" value="Genomic_DNA"/>
</dbReference>
<dbReference type="Proteomes" id="UP000299102">
    <property type="component" value="Unassembled WGS sequence"/>
</dbReference>
<evidence type="ECO:0000313" key="2">
    <source>
        <dbReference type="Proteomes" id="UP000299102"/>
    </source>
</evidence>
<comment type="caution">
    <text evidence="1">The sequence shown here is derived from an EMBL/GenBank/DDBJ whole genome shotgun (WGS) entry which is preliminary data.</text>
</comment>
<sequence length="93" mass="10448">MVYIVATKQRRRFNYFRSESRAPLVERSPRVARPVGRPVAVISPASHANREIKLNTIDESAPVMRFTYLLRELEPGPAPAALSPRAAASFRKS</sequence>
<gene>
    <name evidence="1" type="ORF">EVAR_66033_1</name>
</gene>
<proteinExistence type="predicted"/>
<evidence type="ECO:0000313" key="1">
    <source>
        <dbReference type="EMBL" id="GBP83297.1"/>
    </source>
</evidence>
<dbReference type="AlphaFoldDB" id="A0A4C1Z9H0"/>
<organism evidence="1 2">
    <name type="scientific">Eumeta variegata</name>
    <name type="common">Bagworm moth</name>
    <name type="synonym">Eumeta japonica</name>
    <dbReference type="NCBI Taxonomy" id="151549"/>
    <lineage>
        <taxon>Eukaryota</taxon>
        <taxon>Metazoa</taxon>
        <taxon>Ecdysozoa</taxon>
        <taxon>Arthropoda</taxon>
        <taxon>Hexapoda</taxon>
        <taxon>Insecta</taxon>
        <taxon>Pterygota</taxon>
        <taxon>Neoptera</taxon>
        <taxon>Endopterygota</taxon>
        <taxon>Lepidoptera</taxon>
        <taxon>Glossata</taxon>
        <taxon>Ditrysia</taxon>
        <taxon>Tineoidea</taxon>
        <taxon>Psychidae</taxon>
        <taxon>Oiketicinae</taxon>
        <taxon>Eumeta</taxon>
    </lineage>
</organism>
<reference evidence="1 2" key="1">
    <citation type="journal article" date="2019" name="Commun. Biol.">
        <title>The bagworm genome reveals a unique fibroin gene that provides high tensile strength.</title>
        <authorList>
            <person name="Kono N."/>
            <person name="Nakamura H."/>
            <person name="Ohtoshi R."/>
            <person name="Tomita M."/>
            <person name="Numata K."/>
            <person name="Arakawa K."/>
        </authorList>
    </citation>
    <scope>NUCLEOTIDE SEQUENCE [LARGE SCALE GENOMIC DNA]</scope>
</reference>
<protein>
    <submittedName>
        <fullName evidence="1">Uncharacterized protein</fullName>
    </submittedName>
</protein>
<accession>A0A4C1Z9H0</accession>